<dbReference type="CDD" id="cd16917">
    <property type="entry name" value="HATPase_UhpB-NarQ-NarX-like"/>
    <property type="match status" value="1"/>
</dbReference>
<protein>
    <recommendedName>
        <fullName evidence="2">histidine kinase</fullName>
        <ecNumber evidence="2">2.7.13.3</ecNumber>
    </recommendedName>
</protein>
<evidence type="ECO:0000256" key="7">
    <source>
        <dbReference type="ARBA" id="ARBA00022840"/>
    </source>
</evidence>
<evidence type="ECO:0000256" key="1">
    <source>
        <dbReference type="ARBA" id="ARBA00000085"/>
    </source>
</evidence>
<feature type="region of interest" description="Disordered" evidence="9">
    <location>
        <begin position="386"/>
        <end position="432"/>
    </location>
</feature>
<dbReference type="Pfam" id="PF23539">
    <property type="entry name" value="DUF7134"/>
    <property type="match status" value="1"/>
</dbReference>
<keyword evidence="6 12" id="KW-0418">Kinase</keyword>
<dbReference type="GO" id="GO:0000155">
    <property type="term" value="F:phosphorelay sensor kinase activity"/>
    <property type="evidence" value="ECO:0007669"/>
    <property type="project" value="InterPro"/>
</dbReference>
<organism evidence="12 13">
    <name type="scientific">Bowdeniella nasicola</name>
    <dbReference type="NCBI Taxonomy" id="208480"/>
    <lineage>
        <taxon>Bacteria</taxon>
        <taxon>Bacillati</taxon>
        <taxon>Actinomycetota</taxon>
        <taxon>Actinomycetes</taxon>
        <taxon>Actinomycetales</taxon>
        <taxon>Actinomycetaceae</taxon>
        <taxon>Bowdeniella</taxon>
    </lineage>
</organism>
<dbReference type="GO" id="GO:0046983">
    <property type="term" value="F:protein dimerization activity"/>
    <property type="evidence" value="ECO:0007669"/>
    <property type="project" value="InterPro"/>
</dbReference>
<feature type="transmembrane region" description="Helical" evidence="10">
    <location>
        <begin position="154"/>
        <end position="172"/>
    </location>
</feature>
<evidence type="ECO:0000256" key="5">
    <source>
        <dbReference type="ARBA" id="ARBA00022741"/>
    </source>
</evidence>
<evidence type="ECO:0000256" key="2">
    <source>
        <dbReference type="ARBA" id="ARBA00012438"/>
    </source>
</evidence>
<name>A0A1H4DIA6_9ACTO</name>
<dbReference type="InterPro" id="IPR011712">
    <property type="entry name" value="Sig_transdc_His_kin_sub3_dim/P"/>
</dbReference>
<evidence type="ECO:0000256" key="9">
    <source>
        <dbReference type="SAM" id="MobiDB-lite"/>
    </source>
</evidence>
<evidence type="ECO:0000256" key="8">
    <source>
        <dbReference type="ARBA" id="ARBA00023012"/>
    </source>
</evidence>
<dbReference type="Gene3D" id="3.30.565.10">
    <property type="entry name" value="Histidine kinase-like ATPase, C-terminal domain"/>
    <property type="match status" value="1"/>
</dbReference>
<feature type="transmembrane region" description="Helical" evidence="10">
    <location>
        <begin position="21"/>
        <end position="44"/>
    </location>
</feature>
<dbReference type="InterPro" id="IPR003594">
    <property type="entry name" value="HATPase_dom"/>
</dbReference>
<reference evidence="13" key="1">
    <citation type="submission" date="2016-10" db="EMBL/GenBank/DDBJ databases">
        <authorList>
            <person name="Varghese N."/>
            <person name="Submissions S."/>
        </authorList>
    </citation>
    <scope>NUCLEOTIDE SEQUENCE [LARGE SCALE GENOMIC DNA]</scope>
    <source>
        <strain evidence="13">KPR-1</strain>
    </source>
</reference>
<dbReference type="GO" id="GO:0016020">
    <property type="term" value="C:membrane"/>
    <property type="evidence" value="ECO:0007669"/>
    <property type="project" value="InterPro"/>
</dbReference>
<accession>A0A1H4DIA6</accession>
<evidence type="ECO:0000313" key="13">
    <source>
        <dbReference type="Proteomes" id="UP000199288"/>
    </source>
</evidence>
<keyword evidence="10" id="KW-1133">Transmembrane helix</keyword>
<keyword evidence="4" id="KW-0808">Transferase</keyword>
<feature type="domain" description="Histidine kinase/HSP90-like ATPase" evidence="11">
    <location>
        <begin position="316"/>
        <end position="409"/>
    </location>
</feature>
<keyword evidence="5" id="KW-0547">Nucleotide-binding</keyword>
<dbReference type="Proteomes" id="UP000199288">
    <property type="component" value="Unassembled WGS sequence"/>
</dbReference>
<feature type="transmembrane region" description="Helical" evidence="10">
    <location>
        <begin position="56"/>
        <end position="73"/>
    </location>
</feature>
<keyword evidence="8" id="KW-0902">Two-component regulatory system</keyword>
<feature type="compositionally biased region" description="Pro residues" evidence="9">
    <location>
        <begin position="408"/>
        <end position="420"/>
    </location>
</feature>
<dbReference type="InterPro" id="IPR050482">
    <property type="entry name" value="Sensor_HK_TwoCompSys"/>
</dbReference>
<dbReference type="Pfam" id="PF02518">
    <property type="entry name" value="HATPase_c"/>
    <property type="match status" value="1"/>
</dbReference>
<evidence type="ECO:0000256" key="6">
    <source>
        <dbReference type="ARBA" id="ARBA00022777"/>
    </source>
</evidence>
<keyword evidence="3" id="KW-0597">Phosphoprotein</keyword>
<dbReference type="InterPro" id="IPR036890">
    <property type="entry name" value="HATPase_C_sf"/>
</dbReference>
<keyword evidence="10" id="KW-0472">Membrane</keyword>
<keyword evidence="7" id="KW-0067">ATP-binding</keyword>
<keyword evidence="10" id="KW-0812">Transmembrane</keyword>
<dbReference type="AlphaFoldDB" id="A0A1H4DIA6"/>
<evidence type="ECO:0000313" key="12">
    <source>
        <dbReference type="EMBL" id="SEA72454.1"/>
    </source>
</evidence>
<evidence type="ECO:0000256" key="10">
    <source>
        <dbReference type="SAM" id="Phobius"/>
    </source>
</evidence>
<dbReference type="PANTHER" id="PTHR24421:SF10">
    <property type="entry name" value="NITRATE_NITRITE SENSOR PROTEIN NARQ"/>
    <property type="match status" value="1"/>
</dbReference>
<dbReference type="OrthoDB" id="227596at2"/>
<evidence type="ECO:0000259" key="11">
    <source>
        <dbReference type="SMART" id="SM00387"/>
    </source>
</evidence>
<feature type="transmembrane region" description="Helical" evidence="10">
    <location>
        <begin position="80"/>
        <end position="100"/>
    </location>
</feature>
<dbReference type="PANTHER" id="PTHR24421">
    <property type="entry name" value="NITRATE/NITRITE SENSOR PROTEIN NARX-RELATED"/>
    <property type="match status" value="1"/>
</dbReference>
<dbReference type="InterPro" id="IPR055558">
    <property type="entry name" value="DUF7134"/>
</dbReference>
<dbReference type="Gene3D" id="1.20.5.1930">
    <property type="match status" value="1"/>
</dbReference>
<keyword evidence="13" id="KW-1185">Reference proteome</keyword>
<dbReference type="EC" id="2.7.13.3" evidence="2"/>
<gene>
    <name evidence="12" type="ORF">SAMN02910418_02251</name>
</gene>
<evidence type="ECO:0000256" key="4">
    <source>
        <dbReference type="ARBA" id="ARBA00022679"/>
    </source>
</evidence>
<feature type="transmembrane region" description="Helical" evidence="10">
    <location>
        <begin position="120"/>
        <end position="142"/>
    </location>
</feature>
<dbReference type="GO" id="GO:0005524">
    <property type="term" value="F:ATP binding"/>
    <property type="evidence" value="ECO:0007669"/>
    <property type="project" value="UniProtKB-KW"/>
</dbReference>
<proteinExistence type="predicted"/>
<dbReference type="EMBL" id="FNQV01000017">
    <property type="protein sequence ID" value="SEA72454.1"/>
    <property type="molecule type" value="Genomic_DNA"/>
</dbReference>
<dbReference type="SMART" id="SM00387">
    <property type="entry name" value="HATPase_c"/>
    <property type="match status" value="1"/>
</dbReference>
<dbReference type="RefSeq" id="WP_092565938.1">
    <property type="nucleotide sequence ID" value="NZ_FNQV01000017.1"/>
</dbReference>
<dbReference type="Pfam" id="PF07730">
    <property type="entry name" value="HisKA_3"/>
    <property type="match status" value="1"/>
</dbReference>
<dbReference type="SUPFAM" id="SSF55874">
    <property type="entry name" value="ATPase domain of HSP90 chaperone/DNA topoisomerase II/histidine kinase"/>
    <property type="match status" value="1"/>
</dbReference>
<comment type="catalytic activity">
    <reaction evidence="1">
        <text>ATP + protein L-histidine = ADP + protein N-phospho-L-histidine.</text>
        <dbReference type="EC" id="2.7.13.3"/>
    </reaction>
</comment>
<sequence length="432" mass="45066">MSEQAPEAAPRVAFLPGRSDVLLAAGAFIMLGLPVMIGGPTAALTAAISNAEHEPFAPAAYAVCVIMPLATAFRRTLPAASAALIYLCALAHFAVGAHLLPVDLLVLSALYSVVLYGSKFAQILGIVGAYIGAIIIAVWSGTLAFGDRPRPINGLYAFLGGAGAVTMTWSIALTRRLRQREIAALAAHNRALQEDRDQQASLATTAERNRIAREMHDIVAHSLSVMIAQADGGRYAASASPAAAVTALETIGQVGRDALADMRKILGVLRDDGTDASPRLPQPVDSDLDELITQMRSSGLDISLVRIGVARPLPPGAGFAIYRICQEALTNCLKYAGPHARITVVLQWLNSSVDLKIDDDGRGAGAPNDGRGQGLLGMRERAGVFGGSLTAGPREGGGFRVHLQLPVPTSPPPTPAPGLPLSPADHSSKDTP</sequence>
<evidence type="ECO:0000256" key="3">
    <source>
        <dbReference type="ARBA" id="ARBA00022553"/>
    </source>
</evidence>